<reference evidence="8 9" key="1">
    <citation type="submission" date="2024-09" db="EMBL/GenBank/DDBJ databases">
        <authorList>
            <person name="Sun Q."/>
            <person name="Mori K."/>
        </authorList>
    </citation>
    <scope>NUCLEOTIDE SEQUENCE [LARGE SCALE GENOMIC DNA]</scope>
    <source>
        <strain evidence="8 9">JCM 3307</strain>
    </source>
</reference>
<keyword evidence="2" id="KW-1003">Cell membrane</keyword>
<keyword evidence="5 7" id="KW-0472">Membrane</keyword>
<gene>
    <name evidence="8" type="ORF">ACFFTR_00825</name>
</gene>
<dbReference type="PANTHER" id="PTHR30250">
    <property type="entry name" value="PST FAMILY PREDICTED COLANIC ACID TRANSPORTER"/>
    <property type="match status" value="1"/>
</dbReference>
<evidence type="ECO:0000256" key="6">
    <source>
        <dbReference type="SAM" id="MobiDB-lite"/>
    </source>
</evidence>
<protein>
    <submittedName>
        <fullName evidence="8">Lipopolysaccharide biosynthesis protein</fullName>
    </submittedName>
</protein>
<keyword evidence="9" id="KW-1185">Reference proteome</keyword>
<feature type="transmembrane region" description="Helical" evidence="7">
    <location>
        <begin position="66"/>
        <end position="91"/>
    </location>
</feature>
<feature type="region of interest" description="Disordered" evidence="6">
    <location>
        <begin position="1"/>
        <end position="22"/>
    </location>
</feature>
<feature type="transmembrane region" description="Helical" evidence="7">
    <location>
        <begin position="111"/>
        <end position="130"/>
    </location>
</feature>
<feature type="transmembrane region" description="Helical" evidence="7">
    <location>
        <begin position="445"/>
        <end position="464"/>
    </location>
</feature>
<feature type="transmembrane region" description="Helical" evidence="7">
    <location>
        <begin position="142"/>
        <end position="163"/>
    </location>
</feature>
<feature type="transmembrane region" description="Helical" evidence="7">
    <location>
        <begin position="411"/>
        <end position="433"/>
    </location>
</feature>
<dbReference type="RefSeq" id="WP_223098900.1">
    <property type="nucleotide sequence ID" value="NZ_CP061913.1"/>
</dbReference>
<organism evidence="8 9">
    <name type="scientific">Dactylosporangium vinaceum</name>
    <dbReference type="NCBI Taxonomy" id="53362"/>
    <lineage>
        <taxon>Bacteria</taxon>
        <taxon>Bacillati</taxon>
        <taxon>Actinomycetota</taxon>
        <taxon>Actinomycetes</taxon>
        <taxon>Micromonosporales</taxon>
        <taxon>Micromonosporaceae</taxon>
        <taxon>Dactylosporangium</taxon>
    </lineage>
</organism>
<feature type="transmembrane region" description="Helical" evidence="7">
    <location>
        <begin position="322"/>
        <end position="343"/>
    </location>
</feature>
<comment type="subcellular location">
    <subcellularLocation>
        <location evidence="1">Cell membrane</location>
        <topology evidence="1">Multi-pass membrane protein</topology>
    </subcellularLocation>
</comment>
<evidence type="ECO:0000313" key="9">
    <source>
        <dbReference type="Proteomes" id="UP001589608"/>
    </source>
</evidence>
<feature type="transmembrane region" description="Helical" evidence="7">
    <location>
        <begin position="262"/>
        <end position="284"/>
    </location>
</feature>
<feature type="transmembrane region" description="Helical" evidence="7">
    <location>
        <begin position="34"/>
        <end position="54"/>
    </location>
</feature>
<evidence type="ECO:0000313" key="8">
    <source>
        <dbReference type="EMBL" id="MFB9441624.1"/>
    </source>
</evidence>
<dbReference type="InterPro" id="IPR002528">
    <property type="entry name" value="MATE_fam"/>
</dbReference>
<evidence type="ECO:0000256" key="4">
    <source>
        <dbReference type="ARBA" id="ARBA00022989"/>
    </source>
</evidence>
<keyword evidence="3 7" id="KW-0812">Transmembrane</keyword>
<sequence length="502" mass="52911">MTTTWSGSGGLRTLERPTAESPGGMLRGAARGGIANLAGTVCTGLAGVGVTWLAARALDPHAAGAFFAATATFGLGVTVAKLGVQTSLVYWPARMRAVGDLSRFGECLRIAMAPVAVAALCITAGLWFAADLLPGRPDLVRALALFLPAAAFTDVLLSTTRGLRSMRPTVLLDRVMRPAAQLVLLVLVWAAGWGEQVFAGLWALPYIPTALLAGYAMRSLKSTLRLDKSDETDFTPRRFWYFTTPRAVASFAQMALQRVDVLMVAALAGLAPAAMYAVAGRFVILGQFVNQGVSQSVQPRLAERLAVRDTDGANLLYRQATAWVVLCCWPLYILVFTYAPLYLGLFGEHYENGVGVVRVLAAAMLVATACGMVDVVLAMAGRTWWNLANVGLALLVMLGVDALLIPRSGAFGAATGLAAAVLVNNLVPLVQVVRGLGLHPFGRATLIAAAMATACFAVPQLVLWPLHPGLIVKFAATGAGAVAYCYAAVRLRTVLMQGGRGR</sequence>
<dbReference type="Pfam" id="PF01554">
    <property type="entry name" value="MatE"/>
    <property type="match status" value="1"/>
</dbReference>
<evidence type="ECO:0000256" key="1">
    <source>
        <dbReference type="ARBA" id="ARBA00004651"/>
    </source>
</evidence>
<feature type="transmembrane region" description="Helical" evidence="7">
    <location>
        <begin position="175"/>
        <end position="193"/>
    </location>
</feature>
<feature type="transmembrane region" description="Helical" evidence="7">
    <location>
        <begin position="384"/>
        <end position="405"/>
    </location>
</feature>
<dbReference type="Proteomes" id="UP001589608">
    <property type="component" value="Unassembled WGS sequence"/>
</dbReference>
<dbReference type="PANTHER" id="PTHR30250:SF27">
    <property type="entry name" value="POLYSACCHARIDE BIOSYNTHESIS PROTEIN"/>
    <property type="match status" value="1"/>
</dbReference>
<feature type="transmembrane region" description="Helical" evidence="7">
    <location>
        <begin position="470"/>
        <end position="489"/>
    </location>
</feature>
<dbReference type="InterPro" id="IPR050833">
    <property type="entry name" value="Poly_Biosynth_Transport"/>
</dbReference>
<feature type="transmembrane region" description="Helical" evidence="7">
    <location>
        <begin position="355"/>
        <end position="377"/>
    </location>
</feature>
<name>A0ABV5LYE0_9ACTN</name>
<accession>A0ABV5LYE0</accession>
<evidence type="ECO:0000256" key="5">
    <source>
        <dbReference type="ARBA" id="ARBA00023136"/>
    </source>
</evidence>
<evidence type="ECO:0000256" key="7">
    <source>
        <dbReference type="SAM" id="Phobius"/>
    </source>
</evidence>
<evidence type="ECO:0000256" key="3">
    <source>
        <dbReference type="ARBA" id="ARBA00022692"/>
    </source>
</evidence>
<evidence type="ECO:0000256" key="2">
    <source>
        <dbReference type="ARBA" id="ARBA00022475"/>
    </source>
</evidence>
<dbReference type="EMBL" id="JBHMCA010000005">
    <property type="protein sequence ID" value="MFB9441624.1"/>
    <property type="molecule type" value="Genomic_DNA"/>
</dbReference>
<comment type="caution">
    <text evidence="8">The sequence shown here is derived from an EMBL/GenBank/DDBJ whole genome shotgun (WGS) entry which is preliminary data.</text>
</comment>
<keyword evidence="4 7" id="KW-1133">Transmembrane helix</keyword>
<proteinExistence type="predicted"/>